<dbReference type="AlphaFoldDB" id="A0ABD1LRM5"/>
<sequence>MLIRKNEWGNGTRDAHGSDFKLDLGQMCSSEVRKGEDVMAPQIWLVTSVMECPPLHRPQAKNHINHHSAQTEAFHREVQCAAE</sequence>
<evidence type="ECO:0000313" key="2">
    <source>
        <dbReference type="EMBL" id="KAL2326121.1"/>
    </source>
</evidence>
<dbReference type="EMBL" id="JBGMDY010000008">
    <property type="protein sequence ID" value="KAL2326121.1"/>
    <property type="molecule type" value="Genomic_DNA"/>
</dbReference>
<organism evidence="2 3">
    <name type="scientific">Flemingia macrophylla</name>
    <dbReference type="NCBI Taxonomy" id="520843"/>
    <lineage>
        <taxon>Eukaryota</taxon>
        <taxon>Viridiplantae</taxon>
        <taxon>Streptophyta</taxon>
        <taxon>Embryophyta</taxon>
        <taxon>Tracheophyta</taxon>
        <taxon>Spermatophyta</taxon>
        <taxon>Magnoliopsida</taxon>
        <taxon>eudicotyledons</taxon>
        <taxon>Gunneridae</taxon>
        <taxon>Pentapetalae</taxon>
        <taxon>rosids</taxon>
        <taxon>fabids</taxon>
        <taxon>Fabales</taxon>
        <taxon>Fabaceae</taxon>
        <taxon>Papilionoideae</taxon>
        <taxon>50 kb inversion clade</taxon>
        <taxon>NPAAA clade</taxon>
        <taxon>indigoferoid/millettioid clade</taxon>
        <taxon>Phaseoleae</taxon>
        <taxon>Flemingia</taxon>
    </lineage>
</organism>
<reference evidence="2 3" key="1">
    <citation type="submission" date="2024-08" db="EMBL/GenBank/DDBJ databases">
        <title>Insights into the chromosomal genome structure of Flemingia macrophylla.</title>
        <authorList>
            <person name="Ding Y."/>
            <person name="Zhao Y."/>
            <person name="Bi W."/>
            <person name="Wu M."/>
            <person name="Zhao G."/>
            <person name="Gong Y."/>
            <person name="Li W."/>
            <person name="Zhang P."/>
        </authorList>
    </citation>
    <scope>NUCLEOTIDE SEQUENCE [LARGE SCALE GENOMIC DNA]</scope>
    <source>
        <strain evidence="2">DYQJB</strain>
        <tissue evidence="2">Leaf</tissue>
    </source>
</reference>
<dbReference type="Proteomes" id="UP001603857">
    <property type="component" value="Unassembled WGS sequence"/>
</dbReference>
<name>A0ABD1LRM5_9FABA</name>
<gene>
    <name evidence="2" type="ORF">Fmac_025179</name>
</gene>
<proteinExistence type="predicted"/>
<feature type="region of interest" description="Disordered" evidence="1">
    <location>
        <begin position="1"/>
        <end position="20"/>
    </location>
</feature>
<evidence type="ECO:0000256" key="1">
    <source>
        <dbReference type="SAM" id="MobiDB-lite"/>
    </source>
</evidence>
<protein>
    <submittedName>
        <fullName evidence="2">Uncharacterized protein</fullName>
    </submittedName>
</protein>
<comment type="caution">
    <text evidence="2">The sequence shown here is derived from an EMBL/GenBank/DDBJ whole genome shotgun (WGS) entry which is preliminary data.</text>
</comment>
<keyword evidence="3" id="KW-1185">Reference proteome</keyword>
<evidence type="ECO:0000313" key="3">
    <source>
        <dbReference type="Proteomes" id="UP001603857"/>
    </source>
</evidence>
<accession>A0ABD1LRM5</accession>